<reference evidence="4" key="3">
    <citation type="submission" date="2025-04" db="UniProtKB">
        <authorList>
            <consortium name="RefSeq"/>
        </authorList>
    </citation>
    <scope>IDENTIFICATION</scope>
    <source>
        <strain evidence="4">CBS 304.34</strain>
    </source>
</reference>
<dbReference type="EMBL" id="MU003701">
    <property type="protein sequence ID" value="KAF2809345.1"/>
    <property type="molecule type" value="Genomic_DNA"/>
</dbReference>
<feature type="transmembrane region" description="Helical" evidence="1">
    <location>
        <begin position="34"/>
        <end position="55"/>
    </location>
</feature>
<gene>
    <name evidence="2 4" type="ORF">BDZ99DRAFT_443580</name>
</gene>
<organism evidence="2">
    <name type="scientific">Mytilinidion resinicola</name>
    <dbReference type="NCBI Taxonomy" id="574789"/>
    <lineage>
        <taxon>Eukaryota</taxon>
        <taxon>Fungi</taxon>
        <taxon>Dikarya</taxon>
        <taxon>Ascomycota</taxon>
        <taxon>Pezizomycotina</taxon>
        <taxon>Dothideomycetes</taxon>
        <taxon>Pleosporomycetidae</taxon>
        <taxon>Mytilinidiales</taxon>
        <taxon>Mytilinidiaceae</taxon>
        <taxon>Mytilinidion</taxon>
    </lineage>
</organism>
<reference evidence="2 4" key="1">
    <citation type="journal article" date="2020" name="Stud. Mycol.">
        <title>101 Dothideomycetes genomes: a test case for predicting lifestyles and emergence of pathogens.</title>
        <authorList>
            <person name="Haridas S."/>
            <person name="Albert R."/>
            <person name="Binder M."/>
            <person name="Bloem J."/>
            <person name="Labutti K."/>
            <person name="Salamov A."/>
            <person name="Andreopoulos B."/>
            <person name="Baker S."/>
            <person name="Barry K."/>
            <person name="Bills G."/>
            <person name="Bluhm B."/>
            <person name="Cannon C."/>
            <person name="Castanera R."/>
            <person name="Culley D."/>
            <person name="Daum C."/>
            <person name="Ezra D."/>
            <person name="Gonzalez J."/>
            <person name="Henrissat B."/>
            <person name="Kuo A."/>
            <person name="Liang C."/>
            <person name="Lipzen A."/>
            <person name="Lutzoni F."/>
            <person name="Magnuson J."/>
            <person name="Mondo S."/>
            <person name="Nolan M."/>
            <person name="Ohm R."/>
            <person name="Pangilinan J."/>
            <person name="Park H.-J."/>
            <person name="Ramirez L."/>
            <person name="Alfaro M."/>
            <person name="Sun H."/>
            <person name="Tritt A."/>
            <person name="Yoshinaga Y."/>
            <person name="Zwiers L.-H."/>
            <person name="Turgeon B."/>
            <person name="Goodwin S."/>
            <person name="Spatafora J."/>
            <person name="Crous P."/>
            <person name="Grigoriev I."/>
        </authorList>
    </citation>
    <scope>NUCLEOTIDE SEQUENCE</scope>
    <source>
        <strain evidence="2 4">CBS 304.34</strain>
    </source>
</reference>
<keyword evidence="1" id="KW-1133">Transmembrane helix</keyword>
<sequence>MGFTMHLRCDTIRYELEASCDTRATYDTTPFSQIMLLAAFSGAGLFLSVIAYGTYRRYLWRPFLHLHQDWYLELEFGIFRLAFAALR</sequence>
<keyword evidence="1" id="KW-0812">Transmembrane</keyword>
<evidence type="ECO:0000313" key="3">
    <source>
        <dbReference type="Proteomes" id="UP000504636"/>
    </source>
</evidence>
<dbReference type="Proteomes" id="UP000504636">
    <property type="component" value="Unplaced"/>
</dbReference>
<proteinExistence type="predicted"/>
<keyword evidence="1" id="KW-0472">Membrane</keyword>
<reference evidence="4" key="2">
    <citation type="submission" date="2020-04" db="EMBL/GenBank/DDBJ databases">
        <authorList>
            <consortium name="NCBI Genome Project"/>
        </authorList>
    </citation>
    <scope>NUCLEOTIDE SEQUENCE</scope>
    <source>
        <strain evidence="4">CBS 304.34</strain>
    </source>
</reference>
<evidence type="ECO:0000313" key="4">
    <source>
        <dbReference type="RefSeq" id="XP_033576309.1"/>
    </source>
</evidence>
<name>A0A6A6YN00_9PEZI</name>
<protein>
    <submittedName>
        <fullName evidence="2 4">Uncharacterized protein</fullName>
    </submittedName>
</protein>
<dbReference type="GeneID" id="54458751"/>
<keyword evidence="3" id="KW-1185">Reference proteome</keyword>
<dbReference type="AlphaFoldDB" id="A0A6A6YN00"/>
<evidence type="ECO:0000256" key="1">
    <source>
        <dbReference type="SAM" id="Phobius"/>
    </source>
</evidence>
<dbReference type="RefSeq" id="XP_033576309.1">
    <property type="nucleotide sequence ID" value="XM_033717858.1"/>
</dbReference>
<evidence type="ECO:0000313" key="2">
    <source>
        <dbReference type="EMBL" id="KAF2809345.1"/>
    </source>
</evidence>
<accession>A0A6A6YN00</accession>